<organism evidence="1">
    <name type="scientific">Myoviridae sp. ctt8G1</name>
    <dbReference type="NCBI Taxonomy" id="2827713"/>
    <lineage>
        <taxon>Viruses</taxon>
        <taxon>Duplodnaviria</taxon>
        <taxon>Heunggongvirae</taxon>
        <taxon>Uroviricota</taxon>
        <taxon>Caudoviricetes</taxon>
    </lineage>
</organism>
<evidence type="ECO:0000313" key="1">
    <source>
        <dbReference type="EMBL" id="DAF62168.1"/>
    </source>
</evidence>
<dbReference type="EMBL" id="BK032822">
    <property type="protein sequence ID" value="DAF62168.1"/>
    <property type="molecule type" value="Genomic_DNA"/>
</dbReference>
<accession>A0A8S5TG90</accession>
<reference evidence="1" key="1">
    <citation type="journal article" date="2021" name="Proc. Natl. Acad. Sci. U.S.A.">
        <title>A Catalog of Tens of Thousands of Viruses from Human Metagenomes Reveals Hidden Associations with Chronic Diseases.</title>
        <authorList>
            <person name="Tisza M.J."/>
            <person name="Buck C.B."/>
        </authorList>
    </citation>
    <scope>NUCLEOTIDE SEQUENCE</scope>
    <source>
        <strain evidence="1">Ctt8G1</strain>
    </source>
</reference>
<proteinExistence type="predicted"/>
<sequence length="154" mass="17521">MDKILSGLVLMNGTDIWTEYGVFLAEEKRGGMDNLTAILTPSRAKADTAVDIREEQGEKYSSTLTPRNEPRDVTLCFALYNKTRAGWLKKYLAFIHFLKQGNGGWIDISLPQLDLTLHVKYSDSPKFTPLTYLWKEGVHAGRFKVKFREPVPII</sequence>
<protein>
    <submittedName>
        <fullName evidence="1">Uncharacterized protein</fullName>
    </submittedName>
</protein>
<name>A0A8S5TG90_9CAUD</name>